<comment type="caution">
    <text evidence="1">The sequence shown here is derived from an EMBL/GenBank/DDBJ whole genome shotgun (WGS) entry which is preliminary data.</text>
</comment>
<reference evidence="1 2" key="1">
    <citation type="submission" date="2024-08" db="EMBL/GenBank/DDBJ databases">
        <authorList>
            <person name="Cucini C."/>
            <person name="Frati F."/>
        </authorList>
    </citation>
    <scope>NUCLEOTIDE SEQUENCE [LARGE SCALE GENOMIC DNA]</scope>
</reference>
<accession>A0ABP1R6T3</accession>
<dbReference type="EMBL" id="CAXLJM020000065">
    <property type="protein sequence ID" value="CAL8121320.1"/>
    <property type="molecule type" value="Genomic_DNA"/>
</dbReference>
<gene>
    <name evidence="1" type="ORF">ODALV1_LOCUS19327</name>
</gene>
<protein>
    <submittedName>
        <fullName evidence="1">Uncharacterized protein</fullName>
    </submittedName>
</protein>
<organism evidence="1 2">
    <name type="scientific">Orchesella dallaii</name>
    <dbReference type="NCBI Taxonomy" id="48710"/>
    <lineage>
        <taxon>Eukaryota</taxon>
        <taxon>Metazoa</taxon>
        <taxon>Ecdysozoa</taxon>
        <taxon>Arthropoda</taxon>
        <taxon>Hexapoda</taxon>
        <taxon>Collembola</taxon>
        <taxon>Entomobryomorpha</taxon>
        <taxon>Entomobryoidea</taxon>
        <taxon>Orchesellidae</taxon>
        <taxon>Orchesellinae</taxon>
        <taxon>Orchesella</taxon>
    </lineage>
</organism>
<evidence type="ECO:0000313" key="1">
    <source>
        <dbReference type="EMBL" id="CAL8121320.1"/>
    </source>
</evidence>
<sequence>MYFYGMTDDQVNTFILSLSYPLIHCMNGKAFHCYNEHNERVPVFRAGVVDIYVGKKREAVFDLRQVRTPEGIRDEKEEFREELEICQKRFILFGTVNLHPKGEAK</sequence>
<dbReference type="Proteomes" id="UP001642540">
    <property type="component" value="Unassembled WGS sequence"/>
</dbReference>
<proteinExistence type="predicted"/>
<name>A0ABP1R6T3_9HEXA</name>
<evidence type="ECO:0000313" key="2">
    <source>
        <dbReference type="Proteomes" id="UP001642540"/>
    </source>
</evidence>
<keyword evidence="2" id="KW-1185">Reference proteome</keyword>